<gene>
    <name evidence="5" type="ORF">GTZ99_08145</name>
</gene>
<comment type="caution">
    <text evidence="5">The sequence shown here is derived from an EMBL/GenBank/DDBJ whole genome shotgun (WGS) entry which is preliminary data.</text>
</comment>
<dbReference type="InterPro" id="IPR036388">
    <property type="entry name" value="WH-like_DNA-bd_sf"/>
</dbReference>
<feature type="domain" description="HTH marR-type" evidence="4">
    <location>
        <begin position="6"/>
        <end position="136"/>
    </location>
</feature>
<protein>
    <submittedName>
        <fullName evidence="5">MarR family transcriptional regulator</fullName>
    </submittedName>
</protein>
<accession>A0ABW9XDE5</accession>
<dbReference type="PANTHER" id="PTHR42756:SF1">
    <property type="entry name" value="TRANSCRIPTIONAL REPRESSOR OF EMRAB OPERON"/>
    <property type="match status" value="1"/>
</dbReference>
<dbReference type="Pfam" id="PF12802">
    <property type="entry name" value="MarR_2"/>
    <property type="match status" value="1"/>
</dbReference>
<dbReference type="InterPro" id="IPR000835">
    <property type="entry name" value="HTH_MarR-typ"/>
</dbReference>
<evidence type="ECO:0000313" key="6">
    <source>
        <dbReference type="Proteomes" id="UP000753724"/>
    </source>
</evidence>
<dbReference type="Proteomes" id="UP000753724">
    <property type="component" value="Unassembled WGS sequence"/>
</dbReference>
<evidence type="ECO:0000256" key="2">
    <source>
        <dbReference type="ARBA" id="ARBA00023125"/>
    </source>
</evidence>
<evidence type="ECO:0000313" key="5">
    <source>
        <dbReference type="EMBL" id="NBC36525.1"/>
    </source>
</evidence>
<dbReference type="InterPro" id="IPR036390">
    <property type="entry name" value="WH_DNA-bd_sf"/>
</dbReference>
<keyword evidence="6" id="KW-1185">Reference proteome</keyword>
<dbReference type="PROSITE" id="PS50995">
    <property type="entry name" value="HTH_MARR_2"/>
    <property type="match status" value="1"/>
</dbReference>
<dbReference type="Gene3D" id="1.10.10.10">
    <property type="entry name" value="Winged helix-like DNA-binding domain superfamily/Winged helix DNA-binding domain"/>
    <property type="match status" value="1"/>
</dbReference>
<evidence type="ECO:0000259" key="4">
    <source>
        <dbReference type="PROSITE" id="PS50995"/>
    </source>
</evidence>
<name>A0ABW9XDE5_9SPHN</name>
<dbReference type="SUPFAM" id="SSF46785">
    <property type="entry name" value="Winged helix' DNA-binding domain"/>
    <property type="match status" value="1"/>
</dbReference>
<dbReference type="SMART" id="SM00347">
    <property type="entry name" value="HTH_MARR"/>
    <property type="match status" value="1"/>
</dbReference>
<sequence length="145" mass="15761">MSDPLASLPGYVLRRASSAALAGLNRRLAPYGLRHADVSLLLIVRDRPGITQSEAGRMLDIQRANMVPIVARLEAKGLLDRRRADGRSQGLYLSEDGEGQAAALRRDIDAYETALIARLPEALREHALPVLTALWQAADAEPEQG</sequence>
<reference evidence="6" key="1">
    <citation type="submission" date="2020-01" db="EMBL/GenBank/DDBJ databases">
        <title>Sphingomonas sp. strain CSW-10.</title>
        <authorList>
            <person name="Chen W.-M."/>
        </authorList>
    </citation>
    <scope>NUCLEOTIDE SEQUENCE [LARGE SCALE GENOMIC DNA]</scope>
    <source>
        <strain evidence="6">FSY-8</strain>
    </source>
</reference>
<evidence type="ECO:0000256" key="1">
    <source>
        <dbReference type="ARBA" id="ARBA00023015"/>
    </source>
</evidence>
<keyword evidence="1" id="KW-0805">Transcription regulation</keyword>
<evidence type="ECO:0000256" key="3">
    <source>
        <dbReference type="ARBA" id="ARBA00023163"/>
    </source>
</evidence>
<keyword evidence="2" id="KW-0238">DNA-binding</keyword>
<dbReference type="PANTHER" id="PTHR42756">
    <property type="entry name" value="TRANSCRIPTIONAL REGULATOR, MARR"/>
    <property type="match status" value="1"/>
</dbReference>
<proteinExistence type="predicted"/>
<dbReference type="EMBL" id="JAAAPO010000003">
    <property type="protein sequence ID" value="NBC36525.1"/>
    <property type="molecule type" value="Genomic_DNA"/>
</dbReference>
<organism evidence="5 6">
    <name type="scientific">Novosphingobium ovatum</name>
    <dbReference type="NCBI Taxonomy" id="1908523"/>
    <lineage>
        <taxon>Bacteria</taxon>
        <taxon>Pseudomonadati</taxon>
        <taxon>Pseudomonadota</taxon>
        <taxon>Alphaproteobacteria</taxon>
        <taxon>Sphingomonadales</taxon>
        <taxon>Sphingomonadaceae</taxon>
        <taxon>Novosphingobium</taxon>
    </lineage>
</organism>
<keyword evidence="3" id="KW-0804">Transcription</keyword>
<dbReference type="RefSeq" id="WP_161717818.1">
    <property type="nucleotide sequence ID" value="NZ_JAAAPO010000003.1"/>
</dbReference>